<evidence type="ECO:0000256" key="3">
    <source>
        <dbReference type="ARBA" id="ARBA00022989"/>
    </source>
</evidence>
<accession>A0ABX6JU25</accession>
<dbReference type="InterPro" id="IPR019109">
    <property type="entry name" value="MamF_MmsF"/>
</dbReference>
<keyword evidence="8" id="KW-1185">Reference proteome</keyword>
<feature type="transmembrane region" description="Helical" evidence="6">
    <location>
        <begin position="162"/>
        <end position="182"/>
    </location>
</feature>
<evidence type="ECO:0000313" key="8">
    <source>
        <dbReference type="Proteomes" id="UP000503441"/>
    </source>
</evidence>
<evidence type="ECO:0000313" key="7">
    <source>
        <dbReference type="EMBL" id="QIM17788.1"/>
    </source>
</evidence>
<dbReference type="EMBL" id="CP049933">
    <property type="protein sequence ID" value="QIM17788.1"/>
    <property type="molecule type" value="Genomic_DNA"/>
</dbReference>
<evidence type="ECO:0000256" key="2">
    <source>
        <dbReference type="ARBA" id="ARBA00022692"/>
    </source>
</evidence>
<dbReference type="Pfam" id="PF09685">
    <property type="entry name" value="MamF_MmsF"/>
    <property type="match status" value="1"/>
</dbReference>
<feature type="compositionally biased region" description="Pro residues" evidence="5">
    <location>
        <begin position="21"/>
        <end position="44"/>
    </location>
</feature>
<feature type="transmembrane region" description="Helical" evidence="6">
    <location>
        <begin position="97"/>
        <end position="116"/>
    </location>
</feature>
<protein>
    <submittedName>
        <fullName evidence="7">DUF4870 domain-containing protein</fullName>
    </submittedName>
</protein>
<sequence>MTTLPPEGADGQATGGQPASNIPPVPPVPPAAPAPPAPPVPPAAQPAAPQQPQYQVPPQQPQYQTPPQQPQGGYAPPPAPGGYAQPPISDPVSNITLNYWLSVFFSWIPALIFYLIEKDKGNAQVRAYHADNLNFTLLRIGTVIAAYIVGFILLFIPYVGPVISIILIWAGILVPFIFHIIAAAKAPESFRRGEKPPFIFNIQMIK</sequence>
<organism evidence="7 8">
    <name type="scientific">Leucobacter coleopterorum</name>
    <dbReference type="NCBI Taxonomy" id="2714933"/>
    <lineage>
        <taxon>Bacteria</taxon>
        <taxon>Bacillati</taxon>
        <taxon>Actinomycetota</taxon>
        <taxon>Actinomycetes</taxon>
        <taxon>Micrococcales</taxon>
        <taxon>Microbacteriaceae</taxon>
        <taxon>Leucobacter</taxon>
    </lineage>
</organism>
<feature type="transmembrane region" description="Helical" evidence="6">
    <location>
        <begin position="137"/>
        <end position="156"/>
    </location>
</feature>
<evidence type="ECO:0000256" key="5">
    <source>
        <dbReference type="SAM" id="MobiDB-lite"/>
    </source>
</evidence>
<evidence type="ECO:0000256" key="1">
    <source>
        <dbReference type="ARBA" id="ARBA00004141"/>
    </source>
</evidence>
<evidence type="ECO:0000256" key="4">
    <source>
        <dbReference type="ARBA" id="ARBA00023136"/>
    </source>
</evidence>
<name>A0ABX6JU25_9MICO</name>
<proteinExistence type="predicted"/>
<reference evidence="7 8" key="1">
    <citation type="submission" date="2020-03" db="EMBL/GenBank/DDBJ databases">
        <title>Leucobacter sp. nov., isolated from beetles.</title>
        <authorList>
            <person name="Hyun D.-W."/>
            <person name="Bae J.-W."/>
        </authorList>
    </citation>
    <scope>NUCLEOTIDE SEQUENCE [LARGE SCALE GENOMIC DNA]</scope>
    <source>
        <strain evidence="7 8">HDW9A</strain>
    </source>
</reference>
<evidence type="ECO:0000256" key="6">
    <source>
        <dbReference type="SAM" id="Phobius"/>
    </source>
</evidence>
<keyword evidence="4 6" id="KW-0472">Membrane</keyword>
<gene>
    <name evidence="7" type="ORF">G7066_02120</name>
</gene>
<feature type="region of interest" description="Disordered" evidence="5">
    <location>
        <begin position="1"/>
        <end position="85"/>
    </location>
</feature>
<dbReference type="RefSeq" id="WP_166328683.1">
    <property type="nucleotide sequence ID" value="NZ_CP049933.1"/>
</dbReference>
<comment type="subcellular location">
    <subcellularLocation>
        <location evidence="1">Membrane</location>
        <topology evidence="1">Multi-pass membrane protein</topology>
    </subcellularLocation>
</comment>
<keyword evidence="2 6" id="KW-0812">Transmembrane</keyword>
<keyword evidence="3 6" id="KW-1133">Transmembrane helix</keyword>
<feature type="compositionally biased region" description="Low complexity" evidence="5">
    <location>
        <begin position="45"/>
        <end position="74"/>
    </location>
</feature>
<dbReference type="Proteomes" id="UP000503441">
    <property type="component" value="Chromosome"/>
</dbReference>